<keyword evidence="1" id="KW-0805">Transcription regulation</keyword>
<proteinExistence type="predicted"/>
<organism evidence="5 6">
    <name type="scientific">Afipia felis</name>
    <name type="common">Cat scratch disease bacillus</name>
    <dbReference type="NCBI Taxonomy" id="1035"/>
    <lineage>
        <taxon>Bacteria</taxon>
        <taxon>Pseudomonadati</taxon>
        <taxon>Pseudomonadota</taxon>
        <taxon>Alphaproteobacteria</taxon>
        <taxon>Hyphomicrobiales</taxon>
        <taxon>Nitrobacteraceae</taxon>
        <taxon>Afipia</taxon>
    </lineage>
</organism>
<dbReference type="GO" id="GO:0003677">
    <property type="term" value="F:DNA binding"/>
    <property type="evidence" value="ECO:0007669"/>
    <property type="project" value="UniProtKB-KW"/>
</dbReference>
<evidence type="ECO:0000256" key="2">
    <source>
        <dbReference type="ARBA" id="ARBA00023125"/>
    </source>
</evidence>
<evidence type="ECO:0000313" key="5">
    <source>
        <dbReference type="EMBL" id="CEG09033.1"/>
    </source>
</evidence>
<protein>
    <submittedName>
        <fullName evidence="5">HTH-type transcriptional regulator YdfH</fullName>
    </submittedName>
</protein>
<dbReference type="InterPro" id="IPR008920">
    <property type="entry name" value="TF_FadR/GntR_C"/>
</dbReference>
<sequence>MQKSNGLATKAYRKMREAILSGKHPPGEALYEVHLAERLGMSRTPVREALQVLAREGFIDSMPGRGFLIPRWSLQDVRELYELRESLEGFATACAAKNATAAEIGELEGIHAAYTETSDWEELVQLGDQFHNRIVEVGRNKRLTKILDSLKAQISMTRVSQLRDIKGRRDESTSEHRAILDAIVARDSDLAERNARHHIRSSYESTLLAFRLGS</sequence>
<feature type="domain" description="HTH gntR-type" evidence="4">
    <location>
        <begin position="5"/>
        <end position="72"/>
    </location>
</feature>
<dbReference type="OrthoDB" id="8638122at2"/>
<dbReference type="InterPro" id="IPR011711">
    <property type="entry name" value="GntR_C"/>
</dbReference>
<dbReference type="SUPFAM" id="SSF48008">
    <property type="entry name" value="GntR ligand-binding domain-like"/>
    <property type="match status" value="1"/>
</dbReference>
<evidence type="ECO:0000259" key="4">
    <source>
        <dbReference type="PROSITE" id="PS50949"/>
    </source>
</evidence>
<dbReference type="SMART" id="SM00345">
    <property type="entry name" value="HTH_GNTR"/>
    <property type="match status" value="1"/>
</dbReference>
<dbReference type="Pfam" id="PF07729">
    <property type="entry name" value="FCD"/>
    <property type="match status" value="1"/>
</dbReference>
<keyword evidence="6" id="KW-1185">Reference proteome</keyword>
<keyword evidence="3" id="KW-0804">Transcription</keyword>
<name>A0A090N7Q9_AFIFE</name>
<dbReference type="SUPFAM" id="SSF46785">
    <property type="entry name" value="Winged helix' DNA-binding domain"/>
    <property type="match status" value="1"/>
</dbReference>
<gene>
    <name evidence="5" type="primary">ydfH_6</name>
    <name evidence="5" type="ORF">BN961_02454</name>
</gene>
<keyword evidence="2" id="KW-0238">DNA-binding</keyword>
<dbReference type="Gene3D" id="1.10.10.10">
    <property type="entry name" value="Winged helix-like DNA-binding domain superfamily/Winged helix DNA-binding domain"/>
    <property type="match status" value="1"/>
</dbReference>
<evidence type="ECO:0000256" key="1">
    <source>
        <dbReference type="ARBA" id="ARBA00023015"/>
    </source>
</evidence>
<dbReference type="STRING" id="1035.BN961_02454"/>
<dbReference type="Pfam" id="PF00392">
    <property type="entry name" value="GntR"/>
    <property type="match status" value="1"/>
</dbReference>
<dbReference type="EMBL" id="CCAZ020000001">
    <property type="protein sequence ID" value="CEG09033.1"/>
    <property type="molecule type" value="Genomic_DNA"/>
</dbReference>
<dbReference type="SMART" id="SM00895">
    <property type="entry name" value="FCD"/>
    <property type="match status" value="1"/>
</dbReference>
<evidence type="ECO:0000313" key="6">
    <source>
        <dbReference type="Proteomes" id="UP000035762"/>
    </source>
</evidence>
<dbReference type="PROSITE" id="PS50949">
    <property type="entry name" value="HTH_GNTR"/>
    <property type="match status" value="1"/>
</dbReference>
<dbReference type="Gene3D" id="1.20.120.530">
    <property type="entry name" value="GntR ligand-binding domain-like"/>
    <property type="match status" value="1"/>
</dbReference>
<dbReference type="CDD" id="cd07377">
    <property type="entry name" value="WHTH_GntR"/>
    <property type="match status" value="1"/>
</dbReference>
<dbReference type="InterPro" id="IPR036388">
    <property type="entry name" value="WH-like_DNA-bd_sf"/>
</dbReference>
<dbReference type="GO" id="GO:0003700">
    <property type="term" value="F:DNA-binding transcription factor activity"/>
    <property type="evidence" value="ECO:0007669"/>
    <property type="project" value="InterPro"/>
</dbReference>
<accession>A0A090N7Q9</accession>
<dbReference type="PANTHER" id="PTHR43537">
    <property type="entry name" value="TRANSCRIPTIONAL REGULATOR, GNTR FAMILY"/>
    <property type="match status" value="1"/>
</dbReference>
<reference evidence="5 6" key="1">
    <citation type="journal article" date="2014" name="Genome Announc.">
        <title>Genome Sequence of Afipia felis Strain 76713, Isolated in Hospital Water Using an Amoeba Co-Culture Procedure.</title>
        <authorList>
            <person name="Benamar S."/>
            <person name="La Scola B."/>
            <person name="Croce O."/>
        </authorList>
    </citation>
    <scope>NUCLEOTIDE SEQUENCE [LARGE SCALE GENOMIC DNA]</scope>
    <source>
        <strain evidence="5 6">76713</strain>
    </source>
</reference>
<dbReference type="PANTHER" id="PTHR43537:SF49">
    <property type="entry name" value="TRANSCRIPTIONAL REGULATORY PROTEIN"/>
    <property type="match status" value="1"/>
</dbReference>
<dbReference type="InterPro" id="IPR000524">
    <property type="entry name" value="Tscrpt_reg_HTH_GntR"/>
</dbReference>
<dbReference type="InterPro" id="IPR036390">
    <property type="entry name" value="WH_DNA-bd_sf"/>
</dbReference>
<comment type="caution">
    <text evidence="5">The sequence shown here is derived from an EMBL/GenBank/DDBJ whole genome shotgun (WGS) entry which is preliminary data.</text>
</comment>
<dbReference type="Proteomes" id="UP000035762">
    <property type="component" value="Unassembled WGS sequence"/>
</dbReference>
<dbReference type="PRINTS" id="PR00035">
    <property type="entry name" value="HTHGNTR"/>
</dbReference>
<dbReference type="AlphaFoldDB" id="A0A090N7Q9"/>
<evidence type="ECO:0000256" key="3">
    <source>
        <dbReference type="ARBA" id="ARBA00023163"/>
    </source>
</evidence>